<proteinExistence type="predicted"/>
<organism evidence="1 2">
    <name type="scientific">Dentiscutata heterogama</name>
    <dbReference type="NCBI Taxonomy" id="1316150"/>
    <lineage>
        <taxon>Eukaryota</taxon>
        <taxon>Fungi</taxon>
        <taxon>Fungi incertae sedis</taxon>
        <taxon>Mucoromycota</taxon>
        <taxon>Glomeromycotina</taxon>
        <taxon>Glomeromycetes</taxon>
        <taxon>Diversisporales</taxon>
        <taxon>Gigasporaceae</taxon>
        <taxon>Dentiscutata</taxon>
    </lineage>
</organism>
<comment type="caution">
    <text evidence="1">The sequence shown here is derived from an EMBL/GenBank/DDBJ whole genome shotgun (WGS) entry which is preliminary data.</text>
</comment>
<accession>A0ACA9LFL6</accession>
<protein>
    <submittedName>
        <fullName evidence="1">4587_t:CDS:1</fullName>
    </submittedName>
</protein>
<feature type="non-terminal residue" evidence="1">
    <location>
        <position position="1"/>
    </location>
</feature>
<keyword evidence="2" id="KW-1185">Reference proteome</keyword>
<gene>
    <name evidence="1" type="ORF">DHETER_LOCUS4167</name>
</gene>
<reference evidence="1" key="1">
    <citation type="submission" date="2021-06" db="EMBL/GenBank/DDBJ databases">
        <authorList>
            <person name="Kallberg Y."/>
            <person name="Tangrot J."/>
            <person name="Rosling A."/>
        </authorList>
    </citation>
    <scope>NUCLEOTIDE SEQUENCE</scope>
    <source>
        <strain evidence="1">IL203A</strain>
    </source>
</reference>
<name>A0ACA9LFL6_9GLOM</name>
<evidence type="ECO:0000313" key="2">
    <source>
        <dbReference type="Proteomes" id="UP000789702"/>
    </source>
</evidence>
<dbReference type="EMBL" id="CAJVPU010003992">
    <property type="protein sequence ID" value="CAG8526464.1"/>
    <property type="molecule type" value="Genomic_DNA"/>
</dbReference>
<sequence length="52" mass="5795">SENFIIFHIAITIFRIVTVTAFVFTDAKAIQVLYIPSIQPSSSTFNIIYGEG</sequence>
<evidence type="ECO:0000313" key="1">
    <source>
        <dbReference type="EMBL" id="CAG8526464.1"/>
    </source>
</evidence>
<dbReference type="Proteomes" id="UP000789702">
    <property type="component" value="Unassembled WGS sequence"/>
</dbReference>